<dbReference type="Proteomes" id="UP000629025">
    <property type="component" value="Unassembled WGS sequence"/>
</dbReference>
<dbReference type="PANTHER" id="PTHR45138">
    <property type="entry name" value="REGULATORY COMPONENTS OF SENSORY TRANSDUCTION SYSTEM"/>
    <property type="match status" value="1"/>
</dbReference>
<dbReference type="CDD" id="cd01007">
    <property type="entry name" value="PBP2_BvgS_HisK_like"/>
    <property type="match status" value="1"/>
</dbReference>
<dbReference type="InterPro" id="IPR043128">
    <property type="entry name" value="Rev_trsase/Diguanyl_cyclase"/>
</dbReference>
<dbReference type="SUPFAM" id="SSF55073">
    <property type="entry name" value="Nucleotide cyclase"/>
    <property type="match status" value="1"/>
</dbReference>
<dbReference type="InterPro" id="IPR029787">
    <property type="entry name" value="Nucleotide_cyclase"/>
</dbReference>
<dbReference type="EMBL" id="BMIJ01000009">
    <property type="protein sequence ID" value="GGC09648.1"/>
    <property type="molecule type" value="Genomic_DNA"/>
</dbReference>
<gene>
    <name evidence="6" type="ORF">GCM10011352_40130</name>
</gene>
<evidence type="ECO:0000256" key="3">
    <source>
        <dbReference type="SAM" id="Phobius"/>
    </source>
</evidence>
<dbReference type="Pfam" id="PF00990">
    <property type="entry name" value="GGDEF"/>
    <property type="match status" value="1"/>
</dbReference>
<feature type="signal peptide" evidence="4">
    <location>
        <begin position="1"/>
        <end position="22"/>
    </location>
</feature>
<dbReference type="SMART" id="SM00062">
    <property type="entry name" value="PBPb"/>
    <property type="match status" value="1"/>
</dbReference>
<dbReference type="CDD" id="cd01949">
    <property type="entry name" value="GGDEF"/>
    <property type="match status" value="1"/>
</dbReference>
<evidence type="ECO:0000313" key="6">
    <source>
        <dbReference type="EMBL" id="GGC09648.1"/>
    </source>
</evidence>
<dbReference type="PANTHER" id="PTHR45138:SF9">
    <property type="entry name" value="DIGUANYLATE CYCLASE DGCM-RELATED"/>
    <property type="match status" value="1"/>
</dbReference>
<organism evidence="6 7">
    <name type="scientific">Marinobacterium zhoushanense</name>
    <dbReference type="NCBI Taxonomy" id="1679163"/>
    <lineage>
        <taxon>Bacteria</taxon>
        <taxon>Pseudomonadati</taxon>
        <taxon>Pseudomonadota</taxon>
        <taxon>Gammaproteobacteria</taxon>
        <taxon>Oceanospirillales</taxon>
        <taxon>Oceanospirillaceae</taxon>
        <taxon>Marinobacterium</taxon>
    </lineage>
</organism>
<evidence type="ECO:0000256" key="2">
    <source>
        <dbReference type="ARBA" id="ARBA00034247"/>
    </source>
</evidence>
<reference evidence="7" key="1">
    <citation type="journal article" date="2019" name="Int. J. Syst. Evol. Microbiol.">
        <title>The Global Catalogue of Microorganisms (GCM) 10K type strain sequencing project: providing services to taxonomists for standard genome sequencing and annotation.</title>
        <authorList>
            <consortium name="The Broad Institute Genomics Platform"/>
            <consortium name="The Broad Institute Genome Sequencing Center for Infectious Disease"/>
            <person name="Wu L."/>
            <person name="Ma J."/>
        </authorList>
    </citation>
    <scope>NUCLEOTIDE SEQUENCE [LARGE SCALE GENOMIC DNA]</scope>
    <source>
        <strain evidence="7">CGMCC 1.15341</strain>
    </source>
</reference>
<dbReference type="SMART" id="SM00267">
    <property type="entry name" value="GGDEF"/>
    <property type="match status" value="1"/>
</dbReference>
<evidence type="ECO:0000256" key="4">
    <source>
        <dbReference type="SAM" id="SignalP"/>
    </source>
</evidence>
<dbReference type="Gene3D" id="3.30.70.270">
    <property type="match status" value="1"/>
</dbReference>
<dbReference type="NCBIfam" id="TIGR00254">
    <property type="entry name" value="GGDEF"/>
    <property type="match status" value="1"/>
</dbReference>
<dbReference type="InterPro" id="IPR001638">
    <property type="entry name" value="Solute-binding_3/MltF_N"/>
</dbReference>
<dbReference type="SUPFAM" id="SSF53850">
    <property type="entry name" value="Periplasmic binding protein-like II"/>
    <property type="match status" value="2"/>
</dbReference>
<evidence type="ECO:0000256" key="1">
    <source>
        <dbReference type="ARBA" id="ARBA00012528"/>
    </source>
</evidence>
<comment type="catalytic activity">
    <reaction evidence="2">
        <text>2 GTP = 3',3'-c-di-GMP + 2 diphosphate</text>
        <dbReference type="Rhea" id="RHEA:24898"/>
        <dbReference type="ChEBI" id="CHEBI:33019"/>
        <dbReference type="ChEBI" id="CHEBI:37565"/>
        <dbReference type="ChEBI" id="CHEBI:58805"/>
        <dbReference type="EC" id="2.7.7.65"/>
    </reaction>
</comment>
<sequence>MRPWLSLFVALLILLIAKPSQAQDPLEQVRLQLMWKHQFQFAGYYMAKEKGFYRDAGLDVELVEVEQGVSPLEEVMSGRAEFGVGRSSLLLDRLKGLDVVALMAAYQQSPLMLLTRADSGIRDPGDLRGKRIMVTDDAVQVSEIIAMLLKFGITIDDVTVLQPTYNIQDLIDGKTDAFAAYVSNEPFQLQQGGIDYHVIHPQDYGFPMYSDILFTSGQLADNRFDMVLRFREASMRGWHYAFDHLEESVDTILAHYNSQQRSREALLNEGQALKELAFDDLGRFGTLSAERFESMANVYRIASNVEPLAGLQGLMFCCAASAEMALTPAQRHYLRSLEPVRLCSIGDWEPLQWRRDDQPMGLVVDYVEQLFAHLGLEHQYVASDSWSASRSMLGEGRCDLVAGIMPVVPSGDPLRYSRPFLTIPIVAAVKEGTDISQPRRLSQPIGVLRQHDLDRLLLRRYPELKVFRVDSVAEGLRMVLRGELAAFVDTRLVLEREIGRSALSGLSLDASLSDSFDLEFAAQSGKAQLIRLMDLALADLGQDERDQIRARWAPATVKTGVDEAVVRNVLIAIAVLAILAGYRFYLISATNRRLARMAREDGLTGISNRRHLGDQIDAAVELAERSGIPLTLIFFDIDDFKRVNDRFGHAAGDEILKEVVATVRDHIRRIDSFGRWGGEEFLVLLQDTDIDGGQRLAEKLRRAITDEVSIGREGITCSFGVSQLQSGENPEQLISRADSALYLAKNRGKNRVEIDEKQGVVEKS</sequence>
<keyword evidence="3" id="KW-0472">Membrane</keyword>
<protein>
    <recommendedName>
        <fullName evidence="1">diguanylate cyclase</fullName>
        <ecNumber evidence="1">2.7.7.65</ecNumber>
    </recommendedName>
</protein>
<dbReference type="Pfam" id="PF00497">
    <property type="entry name" value="SBP_bac_3"/>
    <property type="match status" value="1"/>
</dbReference>
<dbReference type="InterPro" id="IPR050469">
    <property type="entry name" value="Diguanylate_Cyclase"/>
</dbReference>
<dbReference type="InterPro" id="IPR015168">
    <property type="entry name" value="SsuA/THI5"/>
</dbReference>
<feature type="domain" description="GGDEF" evidence="5">
    <location>
        <begin position="628"/>
        <end position="757"/>
    </location>
</feature>
<name>A0ABQ1KW32_9GAMM</name>
<dbReference type="EC" id="2.7.7.65" evidence="1"/>
<dbReference type="PROSITE" id="PS50887">
    <property type="entry name" value="GGDEF"/>
    <property type="match status" value="1"/>
</dbReference>
<feature type="transmembrane region" description="Helical" evidence="3">
    <location>
        <begin position="569"/>
        <end position="587"/>
    </location>
</feature>
<dbReference type="Pfam" id="PF09084">
    <property type="entry name" value="NMT1"/>
    <property type="match status" value="1"/>
</dbReference>
<proteinExistence type="predicted"/>
<keyword evidence="3" id="KW-0812">Transmembrane</keyword>
<keyword evidence="4" id="KW-0732">Signal</keyword>
<evidence type="ECO:0000313" key="7">
    <source>
        <dbReference type="Proteomes" id="UP000629025"/>
    </source>
</evidence>
<evidence type="ECO:0000259" key="5">
    <source>
        <dbReference type="PROSITE" id="PS50887"/>
    </source>
</evidence>
<feature type="chain" id="PRO_5045558888" description="diguanylate cyclase" evidence="4">
    <location>
        <begin position="23"/>
        <end position="764"/>
    </location>
</feature>
<comment type="caution">
    <text evidence="6">The sequence shown here is derived from an EMBL/GenBank/DDBJ whole genome shotgun (WGS) entry which is preliminary data.</text>
</comment>
<accession>A0ABQ1KW32</accession>
<dbReference type="InterPro" id="IPR000160">
    <property type="entry name" value="GGDEF_dom"/>
</dbReference>
<dbReference type="Gene3D" id="3.40.190.10">
    <property type="entry name" value="Periplasmic binding protein-like II"/>
    <property type="match status" value="4"/>
</dbReference>
<keyword evidence="7" id="KW-1185">Reference proteome</keyword>
<keyword evidence="3" id="KW-1133">Transmembrane helix</keyword>
<dbReference type="RefSeq" id="WP_188751719.1">
    <property type="nucleotide sequence ID" value="NZ_BMIJ01000009.1"/>
</dbReference>